<gene>
    <name evidence="3" type="primary">kanF</name>
    <name evidence="3" type="ORF">Pan54_23450</name>
</gene>
<dbReference type="Gene3D" id="3.40.50.2000">
    <property type="entry name" value="Glycogen Phosphorylase B"/>
    <property type="match status" value="2"/>
</dbReference>
<dbReference type="InterPro" id="IPR001296">
    <property type="entry name" value="Glyco_trans_1"/>
</dbReference>
<dbReference type="SUPFAM" id="SSF53756">
    <property type="entry name" value="UDP-Glycosyltransferase/glycogen phosphorylase"/>
    <property type="match status" value="1"/>
</dbReference>
<dbReference type="PANTHER" id="PTHR46401">
    <property type="entry name" value="GLYCOSYLTRANSFERASE WBBK-RELATED"/>
    <property type="match status" value="1"/>
</dbReference>
<keyword evidence="1 3" id="KW-0808">Transferase</keyword>
<dbReference type="OrthoDB" id="9802525at2"/>
<evidence type="ECO:0000313" key="4">
    <source>
        <dbReference type="Proteomes" id="UP000316095"/>
    </source>
</evidence>
<evidence type="ECO:0000313" key="3">
    <source>
        <dbReference type="EMBL" id="TWT61609.1"/>
    </source>
</evidence>
<dbReference type="Pfam" id="PF00534">
    <property type="entry name" value="Glycos_transf_1"/>
    <property type="match status" value="1"/>
</dbReference>
<dbReference type="GO" id="GO:0009103">
    <property type="term" value="P:lipopolysaccharide biosynthetic process"/>
    <property type="evidence" value="ECO:0007669"/>
    <property type="project" value="TreeGrafter"/>
</dbReference>
<dbReference type="Proteomes" id="UP000316095">
    <property type="component" value="Unassembled WGS sequence"/>
</dbReference>
<reference evidence="3 4" key="1">
    <citation type="submission" date="2019-02" db="EMBL/GenBank/DDBJ databases">
        <title>Deep-cultivation of Planctomycetes and their phenomic and genomic characterization uncovers novel biology.</title>
        <authorList>
            <person name="Wiegand S."/>
            <person name="Jogler M."/>
            <person name="Boedeker C."/>
            <person name="Pinto D."/>
            <person name="Vollmers J."/>
            <person name="Rivas-Marin E."/>
            <person name="Kohn T."/>
            <person name="Peeters S.H."/>
            <person name="Heuer A."/>
            <person name="Rast P."/>
            <person name="Oberbeckmann S."/>
            <person name="Bunk B."/>
            <person name="Jeske O."/>
            <person name="Meyerdierks A."/>
            <person name="Storesund J.E."/>
            <person name="Kallscheuer N."/>
            <person name="Luecker S."/>
            <person name="Lage O.M."/>
            <person name="Pohl T."/>
            <person name="Merkel B.J."/>
            <person name="Hornburger P."/>
            <person name="Mueller R.-W."/>
            <person name="Bruemmer F."/>
            <person name="Labrenz M."/>
            <person name="Spormann A.M."/>
            <person name="Op Den Camp H."/>
            <person name="Overmann J."/>
            <person name="Amann R."/>
            <person name="Jetten M.S.M."/>
            <person name="Mascher T."/>
            <person name="Medema M.H."/>
            <person name="Devos D.P."/>
            <person name="Kaster A.-K."/>
            <person name="Ovreas L."/>
            <person name="Rohde M."/>
            <person name="Galperin M.Y."/>
            <person name="Jogler C."/>
        </authorList>
    </citation>
    <scope>NUCLEOTIDE SEQUENCE [LARGE SCALE GENOMIC DNA]</scope>
    <source>
        <strain evidence="3 4">Pan54</strain>
    </source>
</reference>
<comment type="caution">
    <text evidence="3">The sequence shown here is derived from an EMBL/GenBank/DDBJ whole genome shotgun (WGS) entry which is preliminary data.</text>
</comment>
<dbReference type="GO" id="GO:0102318">
    <property type="term" value="F:2-deoxystreptamine glucosyltransferase activity"/>
    <property type="evidence" value="ECO:0007669"/>
    <property type="project" value="UniProtKB-EC"/>
</dbReference>
<organism evidence="3 4">
    <name type="scientific">Rubinisphaera italica</name>
    <dbReference type="NCBI Taxonomy" id="2527969"/>
    <lineage>
        <taxon>Bacteria</taxon>
        <taxon>Pseudomonadati</taxon>
        <taxon>Planctomycetota</taxon>
        <taxon>Planctomycetia</taxon>
        <taxon>Planctomycetales</taxon>
        <taxon>Planctomycetaceae</taxon>
        <taxon>Rubinisphaera</taxon>
    </lineage>
</organism>
<keyword evidence="4" id="KW-1185">Reference proteome</keyword>
<evidence type="ECO:0000256" key="1">
    <source>
        <dbReference type="ARBA" id="ARBA00022679"/>
    </source>
</evidence>
<proteinExistence type="predicted"/>
<dbReference type="EMBL" id="SJPG01000001">
    <property type="protein sequence ID" value="TWT61609.1"/>
    <property type="molecule type" value="Genomic_DNA"/>
</dbReference>
<accession>A0A5C5XG26</accession>
<dbReference type="AlphaFoldDB" id="A0A5C5XG26"/>
<sequence length="429" mass="48119">MHIAFVTAGGAGMFCGSCMQDNAIARALMQLDCEVSLIPTYTPIRVDQENMSHTPVYLGGINLYLDNSIGFWKHLPRPLVSWLDHPRVIKWATSFGIKNDGADLGPMTISMLNGDTGPMQREYQVFVDHLIDDLKPDVILFTNALLSGVMPLLTKRYSKPIFCLLQGDDLFLNQLPDQYRQTAIDSIRRNSEQFAGFITHTRVYADLMSEFLGIDRGRFLQIPLSVDVDAHEVQDLATSANTLPRIGYFARIAPEKGLLELVQATHHLHEDGIDFELHVGGYLGPQHRSYFKRIQSEAKFLGDRFQYIGSPAQHSEKMDFLRQLHLLSVPANYEEPKGLYLLEAMAAGIPVVQPRRGSFPELIESTGGGLMYEPCNSRDHANSLRQLLENPELHLHHRNSGLEGVNARHTSKEAAKAMLKICRDAAEKV</sequence>
<feature type="domain" description="Glycosyl transferase family 1" evidence="2">
    <location>
        <begin position="242"/>
        <end position="396"/>
    </location>
</feature>
<protein>
    <submittedName>
        <fullName evidence="3">2-deoxystreptamine glucosyltransferase</fullName>
        <ecNumber evidence="3">2.4.1.284</ecNumber>
    </submittedName>
</protein>
<dbReference type="CDD" id="cd03801">
    <property type="entry name" value="GT4_PimA-like"/>
    <property type="match status" value="1"/>
</dbReference>
<keyword evidence="3" id="KW-0328">Glycosyltransferase</keyword>
<dbReference type="EC" id="2.4.1.284" evidence="3"/>
<evidence type="ECO:0000259" key="2">
    <source>
        <dbReference type="Pfam" id="PF00534"/>
    </source>
</evidence>
<name>A0A5C5XG26_9PLAN</name>
<dbReference type="PANTHER" id="PTHR46401:SF2">
    <property type="entry name" value="GLYCOSYLTRANSFERASE WBBK-RELATED"/>
    <property type="match status" value="1"/>
</dbReference>
<dbReference type="RefSeq" id="WP_146503572.1">
    <property type="nucleotide sequence ID" value="NZ_SJPG01000001.1"/>
</dbReference>